<dbReference type="EMBL" id="BONW01000053">
    <property type="protein sequence ID" value="GIG93212.1"/>
    <property type="molecule type" value="Genomic_DNA"/>
</dbReference>
<accession>A0ABQ4EG50</accession>
<evidence type="ECO:0000256" key="1">
    <source>
        <dbReference type="SAM" id="MobiDB-lite"/>
    </source>
</evidence>
<evidence type="ECO:0000313" key="4">
    <source>
        <dbReference type="Proteomes" id="UP000646749"/>
    </source>
</evidence>
<comment type="caution">
    <text evidence="3">The sequence shown here is derived from an EMBL/GenBank/DDBJ whole genome shotgun (WGS) entry which is preliminary data.</text>
</comment>
<organism evidence="3 4">
    <name type="scientific">Plantactinospora endophytica</name>
    <dbReference type="NCBI Taxonomy" id="673535"/>
    <lineage>
        <taxon>Bacteria</taxon>
        <taxon>Bacillati</taxon>
        <taxon>Actinomycetota</taxon>
        <taxon>Actinomycetes</taxon>
        <taxon>Micromonosporales</taxon>
        <taxon>Micromonosporaceae</taxon>
        <taxon>Plantactinospora</taxon>
    </lineage>
</organism>
<protein>
    <recommendedName>
        <fullName evidence="5">Secreted protein</fullName>
    </recommendedName>
</protein>
<keyword evidence="4" id="KW-1185">Reference proteome</keyword>
<sequence length="789" mass="81590">MHVGRAMLAASLTVAISLGGGGAAWAAPADGTGRAAVVARTSLPDGWNLTEAPSGFVLSWHPDQPVRTGDAAVEFRAGERLLGRPGTTADQRGFQLVIDDVAARDLTGLQVRAAGRRLDIAVDSTASRGGTAPPARAAAQLPANPVDPGVPGPYSTLSGEYALPDVQLPGFAVPVEMRGYVVAPQGTSGQRPLVLILHGRHPTCYQGTAEPTTVWPCPSGWNPLPSHRGYERIQQVLASQGYVTVSISANAVNAQDGSGLPPQDAGAQARSSLVRLHLGRWADWAGSGRPGAPDVVRSAPVPNMSNVLLVGHSRGGEGVSRAAVDSLTRPPAAQDGAPGTVSWQIRGLALIAPSIYSHNPAPDVPSVTILPSCDGDLSDLQGQMYADATRGVGRGFALHGVVFALGANHNYFNTEWTPGLSVAKSWDDYPSPHDPICRTAAPTRLTPVQQQNVGATYVAAAAATFVAGNDQVRPLLDGSGFRAPSTDPATVLSHAVGGNRTRLLVPDASTVVSGPGARLCEQVARSSTPAWCGNSNSPHFVPFAPVVPEAGRYAVEVPWTSPGSPVTLRPPAPVSLSNAQSVALRAAVPYGSPGTRFDVAIADSAGRQAILGTTTLEPFPAPTQTSDDWAQEVRMPLTNAWSAGLNLNAISSLVLIPRAGESWARIWFIDAWGWRSGTPAPQAVSLPRVDLGERTVQEGNSGTVTYQVPATVSGSGTGQVRVFVVDPVTQVATATVVSVAPGSTTIAIPIAVTGNTQPGDGRVYVVAVKAVQGVSVGDAYGLLTVQDDD</sequence>
<name>A0ABQ4EG50_9ACTN</name>
<evidence type="ECO:0000313" key="3">
    <source>
        <dbReference type="EMBL" id="GIG93212.1"/>
    </source>
</evidence>
<keyword evidence="2" id="KW-0732">Signal</keyword>
<feature type="chain" id="PRO_5045480675" description="Secreted protein" evidence="2">
    <location>
        <begin position="27"/>
        <end position="789"/>
    </location>
</feature>
<reference evidence="3 4" key="1">
    <citation type="submission" date="2021-01" db="EMBL/GenBank/DDBJ databases">
        <title>Whole genome shotgun sequence of Plantactinospora endophytica NBRC 110450.</title>
        <authorList>
            <person name="Komaki H."/>
            <person name="Tamura T."/>
        </authorList>
    </citation>
    <scope>NUCLEOTIDE SEQUENCE [LARGE SCALE GENOMIC DNA]</scope>
    <source>
        <strain evidence="3 4">NBRC 110450</strain>
    </source>
</reference>
<dbReference type="SUPFAM" id="SSF53474">
    <property type="entry name" value="alpha/beta-Hydrolases"/>
    <property type="match status" value="1"/>
</dbReference>
<dbReference type="InterPro" id="IPR029058">
    <property type="entry name" value="AB_hydrolase_fold"/>
</dbReference>
<dbReference type="Proteomes" id="UP000646749">
    <property type="component" value="Unassembled WGS sequence"/>
</dbReference>
<gene>
    <name evidence="3" type="ORF">Pen02_81480</name>
</gene>
<proteinExistence type="predicted"/>
<evidence type="ECO:0000256" key="2">
    <source>
        <dbReference type="SAM" id="SignalP"/>
    </source>
</evidence>
<feature type="signal peptide" evidence="2">
    <location>
        <begin position="1"/>
        <end position="26"/>
    </location>
</feature>
<evidence type="ECO:0008006" key="5">
    <source>
        <dbReference type="Google" id="ProtNLM"/>
    </source>
</evidence>
<feature type="region of interest" description="Disordered" evidence="1">
    <location>
        <begin position="125"/>
        <end position="146"/>
    </location>
</feature>
<feature type="compositionally biased region" description="Low complexity" evidence="1">
    <location>
        <begin position="132"/>
        <end position="144"/>
    </location>
</feature>
<dbReference type="Gene3D" id="3.40.50.1820">
    <property type="entry name" value="alpha/beta hydrolase"/>
    <property type="match status" value="1"/>
</dbReference>